<accession>A0A941GX54</accession>
<evidence type="ECO:0000313" key="1">
    <source>
        <dbReference type="EMBL" id="MBR8828621.1"/>
    </source>
</evidence>
<dbReference type="Proteomes" id="UP000767446">
    <property type="component" value="Unassembled WGS sequence"/>
</dbReference>
<organism evidence="1 2">
    <name type="scientific">Gomphosphaeria aponina SAG 52.96 = DSM 107014</name>
    <dbReference type="NCBI Taxonomy" id="1521640"/>
    <lineage>
        <taxon>Bacteria</taxon>
        <taxon>Bacillati</taxon>
        <taxon>Cyanobacteriota</taxon>
        <taxon>Cyanophyceae</taxon>
        <taxon>Oscillatoriophycideae</taxon>
        <taxon>Chroococcales</taxon>
        <taxon>Gomphosphaeriaceae</taxon>
        <taxon>Gomphosphaeria</taxon>
    </lineage>
</organism>
<gene>
    <name evidence="1" type="ORF">DSM107014_12105</name>
</gene>
<dbReference type="EMBL" id="JADQBC010000079">
    <property type="protein sequence ID" value="MBR8828621.1"/>
    <property type="molecule type" value="Genomic_DNA"/>
</dbReference>
<sequence length="107" mass="12783">MPDKPEDDVATRAENRLLSEKQLQQWLIPDEYWHELLRLETEEQLLDLQIPDIYLARILDYFYPTALESLQNQPEFKLEADLVKFAKITGFLLHIELMNSTFREENC</sequence>
<comment type="caution">
    <text evidence="1">The sequence shown here is derived from an EMBL/GenBank/DDBJ whole genome shotgun (WGS) entry which is preliminary data.</text>
</comment>
<reference evidence="1" key="1">
    <citation type="submission" date="2021-02" db="EMBL/GenBank/DDBJ databases">
        <title>Metagenome analyses of Stigonema ocellatum DSM 106950, Chlorogloea purpurea SAG 13.99 and Gomphosphaeria aponina DSM 107014.</title>
        <authorList>
            <person name="Marter P."/>
            <person name="Huang S."/>
        </authorList>
    </citation>
    <scope>NUCLEOTIDE SEQUENCE</scope>
    <source>
        <strain evidence="1">JP213</strain>
    </source>
</reference>
<name>A0A941GX54_9CHRO</name>
<dbReference type="AlphaFoldDB" id="A0A941GX54"/>
<proteinExistence type="predicted"/>
<protein>
    <submittedName>
        <fullName evidence="1">Uncharacterized protein</fullName>
    </submittedName>
</protein>
<evidence type="ECO:0000313" key="2">
    <source>
        <dbReference type="Proteomes" id="UP000767446"/>
    </source>
</evidence>